<protein>
    <submittedName>
        <fullName evidence="4">Uncharacterized protein</fullName>
    </submittedName>
</protein>
<name>A0A7S4PLV9_9EUKA</name>
<keyword evidence="2" id="KW-0472">Membrane</keyword>
<dbReference type="EMBL" id="HBKR01039151">
    <property type="protein sequence ID" value="CAE2339405.1"/>
    <property type="molecule type" value="Transcribed_RNA"/>
</dbReference>
<evidence type="ECO:0000256" key="3">
    <source>
        <dbReference type="SAM" id="SignalP"/>
    </source>
</evidence>
<keyword evidence="2" id="KW-1133">Transmembrane helix</keyword>
<reference evidence="4" key="1">
    <citation type="submission" date="2021-01" db="EMBL/GenBank/DDBJ databases">
        <authorList>
            <person name="Corre E."/>
            <person name="Pelletier E."/>
            <person name="Niang G."/>
            <person name="Scheremetjew M."/>
            <person name="Finn R."/>
            <person name="Kale V."/>
            <person name="Holt S."/>
            <person name="Cochrane G."/>
            <person name="Meng A."/>
            <person name="Brown T."/>
            <person name="Cohen L."/>
        </authorList>
    </citation>
    <scope>NUCLEOTIDE SEQUENCE</scope>
    <source>
        <strain evidence="4">SoJaBio B1-5/56/2</strain>
    </source>
</reference>
<accession>A0A7S4PLV9</accession>
<proteinExistence type="predicted"/>
<feature type="signal peptide" evidence="3">
    <location>
        <begin position="1"/>
        <end position="20"/>
    </location>
</feature>
<keyword evidence="2" id="KW-0812">Transmembrane</keyword>
<evidence type="ECO:0000256" key="1">
    <source>
        <dbReference type="SAM" id="MobiDB-lite"/>
    </source>
</evidence>
<dbReference type="AlphaFoldDB" id="A0A7S4PLV9"/>
<gene>
    <name evidence="4" type="ORF">NAES01612_LOCUS25570</name>
</gene>
<evidence type="ECO:0000256" key="2">
    <source>
        <dbReference type="SAM" id="Phobius"/>
    </source>
</evidence>
<sequence>MKLLLVVAVVVGVLVGGGLGDQIGFYQLSADEIGEQCTITGTYQQDGRSYKCLMTSTDITEHGAKCWFDQYTTQKLAKDGDFLISFGPDCDDVPIGAKVYLKNCDGNTWAGVTDLPRGVTSYSGHSYLFTTDIETGGEEVCDDQVPCWSVIGGWQSYECQIGPVGPQDDGDAKPDDTWMVGLFLGFVLGAGMLIVLGMFLWKKVLKEEAKEYEKEEPKEVDDEEEWGRKEGEDMGLDMGDMDLDLGDDKDEDWNYEEQEI</sequence>
<feature type="chain" id="PRO_5030515878" evidence="3">
    <location>
        <begin position="21"/>
        <end position="260"/>
    </location>
</feature>
<feature type="region of interest" description="Disordered" evidence="1">
    <location>
        <begin position="210"/>
        <end position="260"/>
    </location>
</feature>
<keyword evidence="3" id="KW-0732">Signal</keyword>
<organism evidence="4">
    <name type="scientific">Paramoeba aestuarina</name>
    <dbReference type="NCBI Taxonomy" id="180227"/>
    <lineage>
        <taxon>Eukaryota</taxon>
        <taxon>Amoebozoa</taxon>
        <taxon>Discosea</taxon>
        <taxon>Flabellinia</taxon>
        <taxon>Dactylopodida</taxon>
        <taxon>Paramoebidae</taxon>
        <taxon>Paramoeba</taxon>
    </lineage>
</organism>
<feature type="transmembrane region" description="Helical" evidence="2">
    <location>
        <begin position="178"/>
        <end position="201"/>
    </location>
</feature>
<evidence type="ECO:0000313" key="4">
    <source>
        <dbReference type="EMBL" id="CAE2339405.1"/>
    </source>
</evidence>
<feature type="compositionally biased region" description="Acidic residues" evidence="1">
    <location>
        <begin position="233"/>
        <end position="260"/>
    </location>
</feature>